<keyword evidence="1" id="KW-1133">Transmembrane helix</keyword>
<reference evidence="2 3" key="1">
    <citation type="journal article" date="2018" name="Sci. Rep.">
        <title>Genomic signatures of local adaptation to the degree of environmental predictability in rotifers.</title>
        <authorList>
            <person name="Franch-Gras L."/>
            <person name="Hahn C."/>
            <person name="Garcia-Roger E.M."/>
            <person name="Carmona M.J."/>
            <person name="Serra M."/>
            <person name="Gomez A."/>
        </authorList>
    </citation>
    <scope>NUCLEOTIDE SEQUENCE [LARGE SCALE GENOMIC DNA]</scope>
    <source>
        <strain evidence="2">HYR1</strain>
    </source>
</reference>
<gene>
    <name evidence="2" type="ORF">BpHYR1_004895</name>
</gene>
<name>A0A3M7RR51_BRAPC</name>
<accession>A0A3M7RR51</accession>
<comment type="caution">
    <text evidence="2">The sequence shown here is derived from an EMBL/GenBank/DDBJ whole genome shotgun (WGS) entry which is preliminary data.</text>
</comment>
<feature type="transmembrane region" description="Helical" evidence="1">
    <location>
        <begin position="28"/>
        <end position="46"/>
    </location>
</feature>
<organism evidence="2 3">
    <name type="scientific">Brachionus plicatilis</name>
    <name type="common">Marine rotifer</name>
    <name type="synonym">Brachionus muelleri</name>
    <dbReference type="NCBI Taxonomy" id="10195"/>
    <lineage>
        <taxon>Eukaryota</taxon>
        <taxon>Metazoa</taxon>
        <taxon>Spiralia</taxon>
        <taxon>Gnathifera</taxon>
        <taxon>Rotifera</taxon>
        <taxon>Eurotatoria</taxon>
        <taxon>Monogononta</taxon>
        <taxon>Pseudotrocha</taxon>
        <taxon>Ploima</taxon>
        <taxon>Brachionidae</taxon>
        <taxon>Brachionus</taxon>
    </lineage>
</organism>
<dbReference type="Proteomes" id="UP000276133">
    <property type="component" value="Unassembled WGS sequence"/>
</dbReference>
<sequence length="65" mass="7796">MVQGSNFYDYQHLILGTLKKSLRMLERILVVLFRPDIAFYILVVVFREYPRQLRMDQSPSYQPSD</sequence>
<evidence type="ECO:0000313" key="2">
    <source>
        <dbReference type="EMBL" id="RNA25815.1"/>
    </source>
</evidence>
<keyword evidence="1" id="KW-0812">Transmembrane</keyword>
<evidence type="ECO:0000256" key="1">
    <source>
        <dbReference type="SAM" id="Phobius"/>
    </source>
</evidence>
<proteinExistence type="predicted"/>
<evidence type="ECO:0000313" key="3">
    <source>
        <dbReference type="Proteomes" id="UP000276133"/>
    </source>
</evidence>
<dbReference type="EMBL" id="REGN01002851">
    <property type="protein sequence ID" value="RNA25815.1"/>
    <property type="molecule type" value="Genomic_DNA"/>
</dbReference>
<dbReference type="AlphaFoldDB" id="A0A3M7RR51"/>
<keyword evidence="3" id="KW-1185">Reference proteome</keyword>
<keyword evidence="1" id="KW-0472">Membrane</keyword>
<protein>
    <submittedName>
        <fullName evidence="2">Uncharacterized protein</fullName>
    </submittedName>
</protein>